<proteinExistence type="predicted"/>
<evidence type="ECO:0000259" key="2">
    <source>
        <dbReference type="Pfam" id="PF13360"/>
    </source>
</evidence>
<dbReference type="InterPro" id="IPR015943">
    <property type="entry name" value="WD40/YVTN_repeat-like_dom_sf"/>
</dbReference>
<dbReference type="AlphaFoldDB" id="A0A505DHN2"/>
<dbReference type="InterPro" id="IPR002372">
    <property type="entry name" value="PQQ_rpt_dom"/>
</dbReference>
<reference evidence="3 4" key="1">
    <citation type="submission" date="2019-06" db="EMBL/GenBank/DDBJ databases">
        <title>Streptomyces sporangiiformans sp. nov., a novel actinomycete isolated from soil in Mount Song.</title>
        <authorList>
            <person name="Han L."/>
        </authorList>
    </citation>
    <scope>NUCLEOTIDE SEQUENCE [LARGE SCALE GENOMIC DNA]</scope>
    <source>
        <strain evidence="3 4">NEAU-SSA 1</strain>
    </source>
</reference>
<comment type="caution">
    <text evidence="3">The sequence shown here is derived from an EMBL/GenBank/DDBJ whole genome shotgun (WGS) entry which is preliminary data.</text>
</comment>
<feature type="transmembrane region" description="Helical" evidence="1">
    <location>
        <begin position="28"/>
        <end position="50"/>
    </location>
</feature>
<dbReference type="Proteomes" id="UP000317378">
    <property type="component" value="Unassembled WGS sequence"/>
</dbReference>
<feature type="domain" description="Pyrrolo-quinoline quinone repeat" evidence="2">
    <location>
        <begin position="178"/>
        <end position="431"/>
    </location>
</feature>
<organism evidence="3 4">
    <name type="scientific">Streptomyces sporangiiformans</name>
    <dbReference type="NCBI Taxonomy" id="2315329"/>
    <lineage>
        <taxon>Bacteria</taxon>
        <taxon>Bacillati</taxon>
        <taxon>Actinomycetota</taxon>
        <taxon>Actinomycetes</taxon>
        <taxon>Kitasatosporales</taxon>
        <taxon>Streptomycetaceae</taxon>
        <taxon>Streptomyces</taxon>
    </lineage>
</organism>
<sequence>MTYGPPPSPFTQSALSADSARKKRRTKLLGAVGAVVVAVLCAGGWLLWYAGDDGTPAHERPSAARQAPDDIRETVEKLPGTPEGELVVDYAEEGLKKDKTVYAPGTWATDKILAKAVGSRLLGINARTYEEEPKWTLKLDGPVCATTRHVTADGRTAVVVQPARPKGSDLEGVCDELVFFDIDTGKKLWQKKLPEADTALVTNTNLTMTGGTVAVAWDAGSVAYGMSDGKQLWKSTSRSRCEDTGFAGGRTLLALVKCDRQGEPTFKVEKLDPRTGKVRWTYQVSSGIQRAFLPSSDPPVLAVAAGDDSVTDLISLDARGRHRATITLGDKFDPSCDRSYFGVVENCDAIVVGREQVFVASEEQFENGQPANWITGWDLATGKTTKKFDGRPLQKIHPLRMSGDKLLAYRESSDNIGPAAVVRLDPRTGKESPYLFFNLPSDDVARLEDPSTADIVVEQGKVFFSPRELRPDPKFPKYPVRAVLGIDSVT</sequence>
<dbReference type="EMBL" id="VCHX02000327">
    <property type="protein sequence ID" value="TPQ16551.1"/>
    <property type="molecule type" value="Genomic_DNA"/>
</dbReference>
<evidence type="ECO:0000313" key="4">
    <source>
        <dbReference type="Proteomes" id="UP000317378"/>
    </source>
</evidence>
<dbReference type="RefSeq" id="WP_119105695.1">
    <property type="nucleotide sequence ID" value="NZ_QXMJ01000327.1"/>
</dbReference>
<keyword evidence="4" id="KW-1185">Reference proteome</keyword>
<dbReference type="Gene3D" id="2.130.10.10">
    <property type="entry name" value="YVTN repeat-like/Quinoprotein amine dehydrogenase"/>
    <property type="match status" value="2"/>
</dbReference>
<dbReference type="OrthoDB" id="4326117at2"/>
<name>A0A505DHN2_9ACTN</name>
<protein>
    <recommendedName>
        <fullName evidence="2">Pyrrolo-quinoline quinone repeat domain-containing protein</fullName>
    </recommendedName>
</protein>
<dbReference type="SUPFAM" id="SSF50998">
    <property type="entry name" value="Quinoprotein alcohol dehydrogenase-like"/>
    <property type="match status" value="1"/>
</dbReference>
<accession>A0A505DHN2</accession>
<keyword evidence="1" id="KW-0812">Transmembrane</keyword>
<evidence type="ECO:0000256" key="1">
    <source>
        <dbReference type="SAM" id="Phobius"/>
    </source>
</evidence>
<dbReference type="Pfam" id="PF13360">
    <property type="entry name" value="PQQ_2"/>
    <property type="match status" value="1"/>
</dbReference>
<evidence type="ECO:0000313" key="3">
    <source>
        <dbReference type="EMBL" id="TPQ16551.1"/>
    </source>
</evidence>
<dbReference type="InterPro" id="IPR011047">
    <property type="entry name" value="Quinoprotein_ADH-like_sf"/>
</dbReference>
<gene>
    <name evidence="3" type="ORF">FGD71_041190</name>
</gene>
<keyword evidence="1" id="KW-0472">Membrane</keyword>
<keyword evidence="1" id="KW-1133">Transmembrane helix</keyword>